<proteinExistence type="inferred from homology"/>
<name>A0A6S7GT79_PARCT</name>
<dbReference type="OrthoDB" id="413402at2759"/>
<dbReference type="PANTHER" id="PTHR21184:SF6">
    <property type="entry name" value="CONSERVED PLASMA MEMBRANE PROTEIN"/>
    <property type="match status" value="1"/>
</dbReference>
<comment type="similarity">
    <text evidence="1">Belongs to the menorin family.</text>
</comment>
<gene>
    <name evidence="3" type="ORF">PACLA_8A003972</name>
</gene>
<organism evidence="3 4">
    <name type="scientific">Paramuricea clavata</name>
    <name type="common">Red gorgonian</name>
    <name type="synonym">Violescent sea-whip</name>
    <dbReference type="NCBI Taxonomy" id="317549"/>
    <lineage>
        <taxon>Eukaryota</taxon>
        <taxon>Metazoa</taxon>
        <taxon>Cnidaria</taxon>
        <taxon>Anthozoa</taxon>
        <taxon>Octocorallia</taxon>
        <taxon>Malacalcyonacea</taxon>
        <taxon>Plexauridae</taxon>
        <taxon>Paramuricea</taxon>
    </lineage>
</organism>
<dbReference type="Proteomes" id="UP001152795">
    <property type="component" value="Unassembled WGS sequence"/>
</dbReference>
<protein>
    <recommendedName>
        <fullName evidence="2">Menorin-like domain-containing protein</fullName>
    </recommendedName>
</protein>
<dbReference type="PANTHER" id="PTHR21184">
    <property type="entry name" value="MENORIN (DENDRITIC BRANCHING PROTEIN)"/>
    <property type="match status" value="1"/>
</dbReference>
<keyword evidence="4" id="KW-1185">Reference proteome</keyword>
<dbReference type="GO" id="GO:0005615">
    <property type="term" value="C:extracellular space"/>
    <property type="evidence" value="ECO:0007669"/>
    <property type="project" value="TreeGrafter"/>
</dbReference>
<comment type="caution">
    <text evidence="3">The sequence shown here is derived from an EMBL/GenBank/DDBJ whole genome shotgun (WGS) entry which is preliminary data.</text>
</comment>
<feature type="domain" description="Menorin-like" evidence="2">
    <location>
        <begin position="46"/>
        <end position="281"/>
    </location>
</feature>
<evidence type="ECO:0000256" key="1">
    <source>
        <dbReference type="ARBA" id="ARBA00044953"/>
    </source>
</evidence>
<evidence type="ECO:0000313" key="4">
    <source>
        <dbReference type="Proteomes" id="UP001152795"/>
    </source>
</evidence>
<accession>A0A6S7GT79</accession>
<dbReference type="EMBL" id="CACRXK020002169">
    <property type="protein sequence ID" value="CAB3993016.1"/>
    <property type="molecule type" value="Genomic_DNA"/>
</dbReference>
<evidence type="ECO:0000313" key="3">
    <source>
        <dbReference type="EMBL" id="CAB3993016.1"/>
    </source>
</evidence>
<evidence type="ECO:0000259" key="2">
    <source>
        <dbReference type="Pfam" id="PF10223"/>
    </source>
</evidence>
<dbReference type="AlphaFoldDB" id="A0A6S7GT79"/>
<sequence length="319" mass="35676">MNGIGVLTICIFLCSVSEISLANVSGSQMSSKQDPFADLEYFNKTDAKDITWAHAVNSKAELDEFLKTDILMFEGDVLMRYNRNDTEPIMAHPPANDSDLTLQTFLNSLKPTRKGIKLDFKTIMAVGPAMLLLKSVYDTTDKPLWLNADILKGPGSNSGSNPPVDANDFITTCTNTYPDATLSLGWTTGWYEGISNAGYTQDMVDEMERICRNTTQIITFPIRAIYVRQSWVPLKWLLDTSSRYTLTIWSAVDDNVKVEDLVWLTKQIDKRRLYLDLPPELDDAFRKALASKGVVVSSLGSTASLMFASFVSLIVKYQF</sequence>
<dbReference type="InterPro" id="IPR019356">
    <property type="entry name" value="Menorin_dom"/>
</dbReference>
<reference evidence="3" key="1">
    <citation type="submission" date="2020-04" db="EMBL/GenBank/DDBJ databases">
        <authorList>
            <person name="Alioto T."/>
            <person name="Alioto T."/>
            <person name="Gomez Garrido J."/>
        </authorList>
    </citation>
    <scope>NUCLEOTIDE SEQUENCE</scope>
    <source>
        <strain evidence="3">A484AB</strain>
    </source>
</reference>
<dbReference type="Pfam" id="PF10223">
    <property type="entry name" value="Menorin_N"/>
    <property type="match status" value="1"/>
</dbReference>